<protein>
    <recommendedName>
        <fullName evidence="4">DUF559 domain-containing protein</fullName>
    </recommendedName>
</protein>
<evidence type="ECO:0000256" key="1">
    <source>
        <dbReference type="SAM" id="MobiDB-lite"/>
    </source>
</evidence>
<dbReference type="KEGG" id="celz:E5225_15870"/>
<dbReference type="OrthoDB" id="5517693at2"/>
<dbReference type="InterPro" id="IPR011335">
    <property type="entry name" value="Restrct_endonuc-II-like"/>
</dbReference>
<evidence type="ECO:0000313" key="3">
    <source>
        <dbReference type="Proteomes" id="UP000296469"/>
    </source>
</evidence>
<organism evidence="2 3">
    <name type="scientific">Cellulomonas shaoxiangyii</name>
    <dbReference type="NCBI Taxonomy" id="2566013"/>
    <lineage>
        <taxon>Bacteria</taxon>
        <taxon>Bacillati</taxon>
        <taxon>Actinomycetota</taxon>
        <taxon>Actinomycetes</taxon>
        <taxon>Micrococcales</taxon>
        <taxon>Cellulomonadaceae</taxon>
        <taxon>Cellulomonas</taxon>
    </lineage>
</organism>
<accession>A0A4P7SKT9</accession>
<dbReference type="AlphaFoldDB" id="A0A4P7SKT9"/>
<feature type="region of interest" description="Disordered" evidence="1">
    <location>
        <begin position="231"/>
        <end position="262"/>
    </location>
</feature>
<gene>
    <name evidence="2" type="ORF">E5225_15870</name>
</gene>
<dbReference type="SUPFAM" id="SSF52980">
    <property type="entry name" value="Restriction endonuclease-like"/>
    <property type="match status" value="1"/>
</dbReference>
<keyword evidence="3" id="KW-1185">Reference proteome</keyword>
<dbReference type="EMBL" id="CP039291">
    <property type="protein sequence ID" value="QCB94820.1"/>
    <property type="molecule type" value="Genomic_DNA"/>
</dbReference>
<proteinExistence type="predicted"/>
<dbReference type="Proteomes" id="UP000296469">
    <property type="component" value="Chromosome"/>
</dbReference>
<sequence>MHRQALHPPLLMGESAALVWGLPLPRVPARTHVAQVTRPGDSSAADVARHVVHVPPEQRTVHHGLHVTTLERTAFDCAAALDPYAGLVVADAALHVGADREAILAMVARAGGHRGVRRARAVVEAADAGAESPGETWLRWTMLRFGLPQPTTQVPVQTPAGCYWADLGYPAWRVLVEYDGAEKYGADGAQAVAALRKERRRQLAVEEAGWRVVRVTAADRRDPPALVARLRAALPDHQSTPRPYLQPTTRRRRPGARQPARP</sequence>
<name>A0A4P7SKT9_9CELL</name>
<evidence type="ECO:0008006" key="4">
    <source>
        <dbReference type="Google" id="ProtNLM"/>
    </source>
</evidence>
<dbReference type="RefSeq" id="WP_135972094.1">
    <property type="nucleotide sequence ID" value="NZ_CP039291.1"/>
</dbReference>
<reference evidence="2 3" key="1">
    <citation type="submission" date="2019-04" db="EMBL/GenBank/DDBJ databases">
        <title>Isolation and identification of Cellulomonas shaoxiangyii sp. Nov. isolated from feces of the Tibetan antelopes (Pantholops hodgsonii) in the Qinghai-Tibet plateau of China.</title>
        <authorList>
            <person name="Tian Z."/>
        </authorList>
    </citation>
    <scope>NUCLEOTIDE SEQUENCE [LARGE SCALE GENOMIC DNA]</scope>
    <source>
        <strain evidence="2 3">Z28</strain>
    </source>
</reference>
<evidence type="ECO:0000313" key="2">
    <source>
        <dbReference type="EMBL" id="QCB94820.1"/>
    </source>
</evidence>